<protein>
    <submittedName>
        <fullName evidence="1">Cse1-domain-containing protein</fullName>
    </submittedName>
</protein>
<dbReference type="EMBL" id="KZ820027">
    <property type="protein sequence ID" value="PWN49609.1"/>
    <property type="molecule type" value="Genomic_DNA"/>
</dbReference>
<accession>A0ACD0NUX4</accession>
<gene>
    <name evidence="1" type="ORF">IE53DRAFT_380409</name>
</gene>
<proteinExistence type="predicted"/>
<organism evidence="1 2">
    <name type="scientific">Violaceomyces palustris</name>
    <dbReference type="NCBI Taxonomy" id="1673888"/>
    <lineage>
        <taxon>Eukaryota</taxon>
        <taxon>Fungi</taxon>
        <taxon>Dikarya</taxon>
        <taxon>Basidiomycota</taxon>
        <taxon>Ustilaginomycotina</taxon>
        <taxon>Ustilaginomycetes</taxon>
        <taxon>Violaceomycetales</taxon>
        <taxon>Violaceomycetaceae</taxon>
        <taxon>Violaceomyces</taxon>
    </lineage>
</organism>
<sequence length="992" mass="110668">METSAEHLALLSSLLAQTLDPSQRKSAEQQLVQAQQVPGFPQLLLTLIQNVQYQSSDAVRLAAAIKLKNICRSSWLQDEEEDSTSPVLSSGDKEALKADILPLLVSLSSNSSGNPPAPTSIRAQLEETIAIVAEKDFPERWPGLIDSIVPHLKGTDYELILGMLRTSHTIFYRWRSAFRSDELYSEINFVLERFASPHLELLQRVDGLLFDQATPIEAVPALGSCLVLLLQTFNDLSSQDLPPQFEDNMPMITSILSRWILQGRAELEGDEDERGALQEIRSSICEIIELYAKRYLDAFGQLPTFVQAIWEMLGKCGSSEKYDVLVSKAVGFLSTVVRMGSQREMFQDPSTLEQLCSAIILPNIVLREADEELFEDNPIEYIRRDFETSVENDTRRKAASEFCRALMEQFSDEVTSIVSRYIGQYLQGFAADPASNWKQKDTAIYLLTSIATKSSTSQHGVSSTNTLVDVVQFFSDHVFQDLQQSESECASPILQVDAIKYLHTFRNQLTKEQLLSVLPLLVKHLESSQYVTCSYASITIERVLAIARDGRLLFSSSDVQPFSESILMALFRNIERGSTPEKLAENDYLMKCVMRMITTSRAALAPAYGAILGHLTAILAEVSKNPSNPRFNQYLFESISALVRFVVPAQPGDLSSFEDALFGPFTSILQSDVAEFAPYVFQILSQMLELHSDSQMPEAYASLLPPLLMPALWEQRGNVPALVRLLRAFLSKGSDRIVANGQLQSLLGIYQKLIASRLNDSYGFELLESIFENISTTHMEPFKGRVLTLMLTRLQSSKTDKFVKSFIYFVCFLCCQQKDHFPDYVISIFESVQPGLFLQILQGVILPEIQSLPERNRRVAAVGLSRLLTASQQMQTSPLVQVWPATLEALLRLFLLPQALSKGSQADEDDLALADLEEQGFQASYSKLAASETKKADPASFAGPDVREYFSHQLAGLSAQAPGKIPQLWQAADSSLTSPFSEYMVQKGDKLV</sequence>
<evidence type="ECO:0000313" key="1">
    <source>
        <dbReference type="EMBL" id="PWN49609.1"/>
    </source>
</evidence>
<name>A0ACD0NUX4_9BASI</name>
<evidence type="ECO:0000313" key="2">
    <source>
        <dbReference type="Proteomes" id="UP000245626"/>
    </source>
</evidence>
<keyword evidence="2" id="KW-1185">Reference proteome</keyword>
<dbReference type="Proteomes" id="UP000245626">
    <property type="component" value="Unassembled WGS sequence"/>
</dbReference>
<reference evidence="1 2" key="1">
    <citation type="journal article" date="2018" name="Mol. Biol. Evol.">
        <title>Broad Genomic Sampling Reveals a Smut Pathogenic Ancestry of the Fungal Clade Ustilaginomycotina.</title>
        <authorList>
            <person name="Kijpornyongpan T."/>
            <person name="Mondo S.J."/>
            <person name="Barry K."/>
            <person name="Sandor L."/>
            <person name="Lee J."/>
            <person name="Lipzen A."/>
            <person name="Pangilinan J."/>
            <person name="LaButti K."/>
            <person name="Hainaut M."/>
            <person name="Henrissat B."/>
            <person name="Grigoriev I.V."/>
            <person name="Spatafora J.W."/>
            <person name="Aime M.C."/>
        </authorList>
    </citation>
    <scope>NUCLEOTIDE SEQUENCE [LARGE SCALE GENOMIC DNA]</scope>
    <source>
        <strain evidence="1 2">SA 807</strain>
    </source>
</reference>